<feature type="transmembrane region" description="Helical" evidence="1">
    <location>
        <begin position="115"/>
        <end position="134"/>
    </location>
</feature>
<keyword evidence="3" id="KW-0645">Protease</keyword>
<evidence type="ECO:0000313" key="3">
    <source>
        <dbReference type="EMBL" id="MBU6081743.1"/>
    </source>
</evidence>
<feature type="transmembrane region" description="Helical" evidence="1">
    <location>
        <begin position="36"/>
        <end position="53"/>
    </location>
</feature>
<gene>
    <name evidence="3" type="ORF">KQ486_12030</name>
</gene>
<dbReference type="RefSeq" id="WP_216687755.1">
    <property type="nucleotide sequence ID" value="NZ_CAUPKR010000022.1"/>
</dbReference>
<proteinExistence type="predicted"/>
<feature type="transmembrane region" description="Helical" evidence="1">
    <location>
        <begin position="12"/>
        <end position="30"/>
    </location>
</feature>
<feature type="transmembrane region" description="Helical" evidence="1">
    <location>
        <begin position="202"/>
        <end position="222"/>
    </location>
</feature>
<organism evidence="3 4">
    <name type="scientific">Allobacillus halotolerans</name>
    <dbReference type="NCBI Taxonomy" id="570278"/>
    <lineage>
        <taxon>Bacteria</taxon>
        <taxon>Bacillati</taxon>
        <taxon>Bacillota</taxon>
        <taxon>Bacilli</taxon>
        <taxon>Bacillales</taxon>
        <taxon>Bacillaceae</taxon>
        <taxon>Allobacillus</taxon>
    </lineage>
</organism>
<feature type="transmembrane region" description="Helical" evidence="1">
    <location>
        <begin position="178"/>
        <end position="195"/>
    </location>
</feature>
<feature type="domain" description="CAAX prenyl protease 2/Lysostaphin resistance protein A-like" evidence="2">
    <location>
        <begin position="120"/>
        <end position="215"/>
    </location>
</feature>
<evidence type="ECO:0000313" key="4">
    <source>
        <dbReference type="Proteomes" id="UP000812672"/>
    </source>
</evidence>
<comment type="caution">
    <text evidence="3">The sequence shown here is derived from an EMBL/GenBank/DDBJ whole genome shotgun (WGS) entry which is preliminary data.</text>
</comment>
<keyword evidence="3" id="KW-0482">Metalloprotease</keyword>
<dbReference type="Proteomes" id="UP000812672">
    <property type="component" value="Unassembled WGS sequence"/>
</dbReference>
<dbReference type="GO" id="GO:0008237">
    <property type="term" value="F:metallopeptidase activity"/>
    <property type="evidence" value="ECO:0007669"/>
    <property type="project" value="UniProtKB-KW"/>
</dbReference>
<feature type="transmembrane region" description="Helical" evidence="1">
    <location>
        <begin position="81"/>
        <end position="103"/>
    </location>
</feature>
<keyword evidence="4" id="KW-1185">Reference proteome</keyword>
<evidence type="ECO:0000259" key="2">
    <source>
        <dbReference type="Pfam" id="PF02517"/>
    </source>
</evidence>
<feature type="transmembrane region" description="Helical" evidence="1">
    <location>
        <begin position="154"/>
        <end position="172"/>
    </location>
</feature>
<dbReference type="InterPro" id="IPR003675">
    <property type="entry name" value="Rce1/LyrA-like_dom"/>
</dbReference>
<protein>
    <submittedName>
        <fullName evidence="3">CPBP family intramembrane metalloprotease</fullName>
    </submittedName>
</protein>
<sequence length="223" mass="25322">MIYGHFFVKVGMELRGILLIFVSAMIVLSVLSLFELSIAGISILVGVIGFILYRSKRQDLFGSHELSLPRFIIEFKMKPNWFWLVLPLIMNVLSLSIAALFLPEFFTHLQERTEVALSFQVIFLLIIQLTVMALGEEIAWRAFFQKQMSHFMPIAPAILVTSIFFTLGHFAIGPTLIVGYDLVFILINSVLYGVIFHKTNNAWMSALSHFVANVFAVLFVLMI</sequence>
<reference evidence="3 4" key="1">
    <citation type="journal article" date="2011" name="Int. J. Syst. Evol. Microbiol.">
        <title>Allobacillus halotolerans gen. nov., sp. nov. isolated from shrimp paste.</title>
        <authorList>
            <person name="Sheu S.Y."/>
            <person name="Arun A.B."/>
            <person name="Jiang S.R."/>
            <person name="Young C.C."/>
            <person name="Chen W.M."/>
        </authorList>
    </citation>
    <scope>NUCLEOTIDE SEQUENCE [LARGE SCALE GENOMIC DNA]</scope>
    <source>
        <strain evidence="3 4">LMG 24826</strain>
    </source>
</reference>
<keyword evidence="1" id="KW-0472">Membrane</keyword>
<accession>A0ABS6GTK4</accession>
<name>A0ABS6GTK4_9BACI</name>
<keyword evidence="1" id="KW-1133">Transmembrane helix</keyword>
<evidence type="ECO:0000256" key="1">
    <source>
        <dbReference type="SAM" id="Phobius"/>
    </source>
</evidence>
<dbReference type="Pfam" id="PF02517">
    <property type="entry name" value="Rce1-like"/>
    <property type="match status" value="1"/>
</dbReference>
<keyword evidence="3" id="KW-0378">Hydrolase</keyword>
<keyword evidence="1" id="KW-0812">Transmembrane</keyword>
<dbReference type="EMBL" id="JAHLZF010000021">
    <property type="protein sequence ID" value="MBU6081743.1"/>
    <property type="molecule type" value="Genomic_DNA"/>
</dbReference>